<dbReference type="Pfam" id="PF01904">
    <property type="entry name" value="DUF72"/>
    <property type="match status" value="1"/>
</dbReference>
<dbReference type="AlphaFoldDB" id="A0A828RII4"/>
<name>A0A828RII4_LIMRT</name>
<dbReference type="Proteomes" id="UP000004335">
    <property type="component" value="Unassembled WGS sequence"/>
</dbReference>
<dbReference type="EMBL" id="ACGX02000004">
    <property type="protein sequence ID" value="EGC15829.1"/>
    <property type="molecule type" value="Genomic_DNA"/>
</dbReference>
<dbReference type="PANTHER" id="PTHR30348">
    <property type="entry name" value="UNCHARACTERIZED PROTEIN YECE"/>
    <property type="match status" value="1"/>
</dbReference>
<comment type="caution">
    <text evidence="1">The sequence shown here is derived from an EMBL/GenBank/DDBJ whole genome shotgun (WGS) entry which is preliminary data.</text>
</comment>
<dbReference type="PANTHER" id="PTHR30348:SF13">
    <property type="entry name" value="UPF0759 PROTEIN YUNF"/>
    <property type="match status" value="1"/>
</dbReference>
<gene>
    <name evidence="1" type="ORF">HMPREF0536_10228</name>
</gene>
<dbReference type="SUPFAM" id="SSF117396">
    <property type="entry name" value="TM1631-like"/>
    <property type="match status" value="1"/>
</dbReference>
<evidence type="ECO:0000313" key="2">
    <source>
        <dbReference type="Proteomes" id="UP000004335"/>
    </source>
</evidence>
<evidence type="ECO:0000313" key="1">
    <source>
        <dbReference type="EMBL" id="EGC15829.1"/>
    </source>
</evidence>
<accession>A0A828RII4</accession>
<protein>
    <recommendedName>
        <fullName evidence="3">DUF72 domain-containing protein</fullName>
    </recommendedName>
</protein>
<dbReference type="Gene3D" id="3.20.20.410">
    <property type="entry name" value="Protein of unknown function UPF0759"/>
    <property type="match status" value="1"/>
</dbReference>
<dbReference type="InterPro" id="IPR036520">
    <property type="entry name" value="UPF0759_sf"/>
</dbReference>
<evidence type="ECO:0008006" key="3">
    <source>
        <dbReference type="Google" id="ProtNLM"/>
    </source>
</evidence>
<dbReference type="InterPro" id="IPR002763">
    <property type="entry name" value="DUF72"/>
</dbReference>
<proteinExistence type="predicted"/>
<reference evidence="1 2" key="1">
    <citation type="submission" date="2011-01" db="EMBL/GenBank/DDBJ databases">
        <authorList>
            <person name="Muzny D."/>
            <person name="Qin X."/>
            <person name="Buhay C."/>
            <person name="Dugan-Rocha S."/>
            <person name="Ding Y."/>
            <person name="Chen G."/>
            <person name="Hawes A."/>
            <person name="Holder M."/>
            <person name="Jhangiani S."/>
            <person name="Johnson A."/>
            <person name="Khan Z."/>
            <person name="Li Z."/>
            <person name="Liu W."/>
            <person name="Liu X."/>
            <person name="Perez L."/>
            <person name="Shen H."/>
            <person name="Wang Q."/>
            <person name="Watt J."/>
            <person name="Xi L."/>
            <person name="Xin Y."/>
            <person name="Zhou J."/>
            <person name="Deng J."/>
            <person name="Jiang H."/>
            <person name="Liu Y."/>
            <person name="Qu J."/>
            <person name="Song X.-Z."/>
            <person name="Zhang L."/>
            <person name="Villasana D."/>
            <person name="Johnson A."/>
            <person name="Liu J."/>
            <person name="Liyanage D."/>
            <person name="Lorensuhewa L."/>
            <person name="Robinson T."/>
            <person name="Song A."/>
            <person name="Song B.-B."/>
            <person name="Dinh H."/>
            <person name="Thornton R."/>
            <person name="Coyle M."/>
            <person name="Francisco L."/>
            <person name="Jackson L."/>
            <person name="Javaid M."/>
            <person name="Korchina V."/>
            <person name="Kovar C."/>
            <person name="Mata R."/>
            <person name="Mathew T."/>
            <person name="Ngo R."/>
            <person name="Nguyen L."/>
            <person name="Nguyen N."/>
            <person name="Okwuonu G."/>
            <person name="Ongeri F."/>
            <person name="Pham C."/>
            <person name="Simmons D."/>
            <person name="Wilczek-Boney K."/>
            <person name="Hale W."/>
            <person name="Jakkamsetti A."/>
            <person name="Pham P."/>
            <person name="Ruth R."/>
            <person name="San Lucas F."/>
            <person name="Warren J."/>
            <person name="Zhang J."/>
            <person name="Zhao Z."/>
            <person name="Zhou C."/>
            <person name="Zhu D."/>
            <person name="Lee S."/>
            <person name="Bess C."/>
            <person name="Blankenburg K."/>
            <person name="Forbes L."/>
            <person name="Fu Q."/>
            <person name="Gubbala S."/>
            <person name="Hirani K."/>
            <person name="Jayaseelan J.C."/>
            <person name="Lara F."/>
            <person name="Munidasa M."/>
            <person name="Palculict T."/>
            <person name="Patil S."/>
            <person name="Pu L.-L."/>
            <person name="Saada N."/>
            <person name="Tang L."/>
            <person name="Weissenberger G."/>
            <person name="Zhu Y."/>
            <person name="Hemphill L."/>
            <person name="Shang Y."/>
            <person name="Youmans B."/>
            <person name="Ayvaz T."/>
            <person name="Ross M."/>
            <person name="Santibanez J."/>
            <person name="Aqrawi P."/>
            <person name="Gross S."/>
            <person name="Joshi V."/>
            <person name="Fowler G."/>
            <person name="Nazareth L."/>
            <person name="Reid J."/>
            <person name="Worley K."/>
            <person name="Petrosino J."/>
            <person name="Highlander S."/>
            <person name="Gibbs R."/>
        </authorList>
    </citation>
    <scope>NUCLEOTIDE SEQUENCE [LARGE SCALE GENOMIC DNA]</scope>
    <source>
        <strain evidence="1 2">MM4-1A</strain>
    </source>
</reference>
<organism evidence="1 2">
    <name type="scientific">Limosilactobacillus reuteri MM4-1A</name>
    <dbReference type="NCBI Taxonomy" id="548485"/>
    <lineage>
        <taxon>Bacteria</taxon>
        <taxon>Bacillati</taxon>
        <taxon>Bacillota</taxon>
        <taxon>Bacilli</taxon>
        <taxon>Lactobacillales</taxon>
        <taxon>Lactobacillaceae</taxon>
        <taxon>Limosilactobacillus</taxon>
    </lineage>
</organism>
<sequence length="294" mass="34589">MRIFEVRKRGLKMKITMGMTTWTEHPVLIHDEQRPVRLDEYAQHFPVVEVDTFFYALPQIATIQNWLATVPPTFQFIVKANQKMTLHQRNQERGELEQVFQQYRRTISPLVAAGQLKTILFQFPPYFDATVRDFSYLRLIREWLGNLPIAVEFRNQTWYKKEILPSVLDFCRELNFTLVAADEPHNTPTSVPFLLATTNPDLAMLRLHGRNRKGWENQGKEWRKTRTLYRYSPEELQFFKKQIESLQPQPKELCVIFNNNSAKDAAPNALSLQKMMNIEFEGLAPKSPEQLDLF</sequence>